<evidence type="ECO:0000313" key="5">
    <source>
        <dbReference type="Proteomes" id="UP001595826"/>
    </source>
</evidence>
<sequence>MTALIIEDELPSARRLERLLNGFDIQVLGNLTSIKASISWFQNNQQTDILFLDIQLADGLCFEILEIINISSKIIFTTAFPKYSIKAFDFDGISYLLKPINEEKLKLAIEKAKQLHQKDKSYEQLKKALQDFETEVYKTSFTVKVGNKIKIIAADDVELFYSFENATFLKSKEGNYIINQSLTSLESDLNPKFFFRVNRTFIVHINAIKDIISYTNSRLKLVLETYNDQEIIVSRERVKKFKNWID</sequence>
<dbReference type="RefSeq" id="WP_377410141.1">
    <property type="nucleotide sequence ID" value="NZ_JBHSCY010000002.1"/>
</dbReference>
<feature type="domain" description="HTH LytTR-type" evidence="3">
    <location>
        <begin position="141"/>
        <end position="246"/>
    </location>
</feature>
<feature type="domain" description="Response regulatory" evidence="2">
    <location>
        <begin position="2"/>
        <end position="113"/>
    </location>
</feature>
<dbReference type="SMART" id="SM00448">
    <property type="entry name" value="REC"/>
    <property type="match status" value="1"/>
</dbReference>
<dbReference type="PANTHER" id="PTHR37299">
    <property type="entry name" value="TRANSCRIPTIONAL REGULATOR-RELATED"/>
    <property type="match status" value="1"/>
</dbReference>
<accession>A0ABV8R9N4</accession>
<organism evidence="4 5">
    <name type="scientific">Polaribacter marinivivus</name>
    <dbReference type="NCBI Taxonomy" id="1524260"/>
    <lineage>
        <taxon>Bacteria</taxon>
        <taxon>Pseudomonadati</taxon>
        <taxon>Bacteroidota</taxon>
        <taxon>Flavobacteriia</taxon>
        <taxon>Flavobacteriales</taxon>
        <taxon>Flavobacteriaceae</taxon>
    </lineage>
</organism>
<name>A0ABV8R9N4_9FLAO</name>
<comment type="caution">
    <text evidence="4">The sequence shown here is derived from an EMBL/GenBank/DDBJ whole genome shotgun (WGS) entry which is preliminary data.</text>
</comment>
<dbReference type="PANTHER" id="PTHR37299:SF1">
    <property type="entry name" value="STAGE 0 SPORULATION PROTEIN A HOMOLOG"/>
    <property type="match status" value="1"/>
</dbReference>
<feature type="modified residue" description="4-aspartylphosphate" evidence="1">
    <location>
        <position position="53"/>
    </location>
</feature>
<dbReference type="InterPro" id="IPR007492">
    <property type="entry name" value="LytTR_DNA-bd_dom"/>
</dbReference>
<reference evidence="5" key="1">
    <citation type="journal article" date="2019" name="Int. J. Syst. Evol. Microbiol.">
        <title>The Global Catalogue of Microorganisms (GCM) 10K type strain sequencing project: providing services to taxonomists for standard genome sequencing and annotation.</title>
        <authorList>
            <consortium name="The Broad Institute Genomics Platform"/>
            <consortium name="The Broad Institute Genome Sequencing Center for Infectious Disease"/>
            <person name="Wu L."/>
            <person name="Ma J."/>
        </authorList>
    </citation>
    <scope>NUCLEOTIDE SEQUENCE [LARGE SCALE GENOMIC DNA]</scope>
    <source>
        <strain evidence="5">CECT 8655</strain>
    </source>
</reference>
<dbReference type="SMART" id="SM00850">
    <property type="entry name" value="LytTR"/>
    <property type="match status" value="1"/>
</dbReference>
<dbReference type="InterPro" id="IPR046947">
    <property type="entry name" value="LytR-like"/>
</dbReference>
<dbReference type="PROSITE" id="PS50110">
    <property type="entry name" value="RESPONSE_REGULATORY"/>
    <property type="match status" value="1"/>
</dbReference>
<proteinExistence type="predicted"/>
<dbReference type="Pfam" id="PF00072">
    <property type="entry name" value="Response_reg"/>
    <property type="match status" value="1"/>
</dbReference>
<evidence type="ECO:0000259" key="3">
    <source>
        <dbReference type="PROSITE" id="PS50930"/>
    </source>
</evidence>
<dbReference type="InterPro" id="IPR001789">
    <property type="entry name" value="Sig_transdc_resp-reg_receiver"/>
</dbReference>
<dbReference type="Gene3D" id="3.40.50.2300">
    <property type="match status" value="1"/>
</dbReference>
<evidence type="ECO:0000259" key="2">
    <source>
        <dbReference type="PROSITE" id="PS50110"/>
    </source>
</evidence>
<gene>
    <name evidence="4" type="ORF">ACFOWD_09710</name>
</gene>
<dbReference type="Gene3D" id="2.40.50.1020">
    <property type="entry name" value="LytTr DNA-binding domain"/>
    <property type="match status" value="1"/>
</dbReference>
<dbReference type="Proteomes" id="UP001595826">
    <property type="component" value="Unassembled WGS sequence"/>
</dbReference>
<protein>
    <submittedName>
        <fullName evidence="4">LytR/AlgR family response regulator transcription factor</fullName>
    </submittedName>
</protein>
<evidence type="ECO:0000256" key="1">
    <source>
        <dbReference type="PROSITE-ProRule" id="PRU00169"/>
    </source>
</evidence>
<evidence type="ECO:0000313" key="4">
    <source>
        <dbReference type="EMBL" id="MFC4269180.1"/>
    </source>
</evidence>
<dbReference type="InterPro" id="IPR011006">
    <property type="entry name" value="CheY-like_superfamily"/>
</dbReference>
<dbReference type="Pfam" id="PF04397">
    <property type="entry name" value="LytTR"/>
    <property type="match status" value="1"/>
</dbReference>
<dbReference type="SUPFAM" id="SSF52172">
    <property type="entry name" value="CheY-like"/>
    <property type="match status" value="1"/>
</dbReference>
<keyword evidence="1" id="KW-0597">Phosphoprotein</keyword>
<dbReference type="EMBL" id="JBHSCY010000002">
    <property type="protein sequence ID" value="MFC4269180.1"/>
    <property type="molecule type" value="Genomic_DNA"/>
</dbReference>
<dbReference type="PROSITE" id="PS50930">
    <property type="entry name" value="HTH_LYTTR"/>
    <property type="match status" value="1"/>
</dbReference>
<keyword evidence="5" id="KW-1185">Reference proteome</keyword>